<dbReference type="InterPro" id="IPR023214">
    <property type="entry name" value="HAD_sf"/>
</dbReference>
<dbReference type="CDD" id="cd03443">
    <property type="entry name" value="PaaI_thioesterase"/>
    <property type="match status" value="1"/>
</dbReference>
<organism evidence="4 5">
    <name type="scientific">Porphyromonas miyakawae</name>
    <dbReference type="NCBI Taxonomy" id="3137470"/>
    <lineage>
        <taxon>Bacteria</taxon>
        <taxon>Pseudomonadati</taxon>
        <taxon>Bacteroidota</taxon>
        <taxon>Bacteroidia</taxon>
        <taxon>Bacteroidales</taxon>
        <taxon>Porphyromonadaceae</taxon>
        <taxon>Porphyromonas</taxon>
    </lineage>
</organism>
<keyword evidence="5" id="KW-1185">Reference proteome</keyword>
<reference evidence="4 5" key="1">
    <citation type="journal article" date="2025" name="Int. J. Syst. Evol. Microbiol.">
        <title>Desulfovibrio falkowii sp. nov., Porphyromonas miyakawae sp. nov., Mediterraneibacter flintii sp. nov. and Owariibacterium komagatae gen. nov., sp. nov., isolated from human faeces.</title>
        <authorList>
            <person name="Hamaguchi T."/>
            <person name="Ohara M."/>
            <person name="Hisatomi A."/>
            <person name="Sekiguchi K."/>
            <person name="Takeda J.I."/>
            <person name="Ueyama J."/>
            <person name="Ito M."/>
            <person name="Nishiwaki H."/>
            <person name="Ogi T."/>
            <person name="Hirayama M."/>
            <person name="Ohkuma M."/>
            <person name="Sakamoto M."/>
            <person name="Ohno K."/>
        </authorList>
    </citation>
    <scope>NUCLEOTIDE SEQUENCE [LARGE SCALE GENOMIC DNA]</scope>
    <source>
        <strain evidence="4 5">13CB11C</strain>
    </source>
</reference>
<dbReference type="InterPro" id="IPR003736">
    <property type="entry name" value="PAAI_dom"/>
</dbReference>
<dbReference type="Gene3D" id="3.40.50.1000">
    <property type="entry name" value="HAD superfamily/HAD-like"/>
    <property type="match status" value="1"/>
</dbReference>
<comment type="similarity">
    <text evidence="1">Belongs to the thioesterase PaaI family.</text>
</comment>
<dbReference type="PANTHER" id="PTHR43240">
    <property type="entry name" value="1,4-DIHYDROXY-2-NAPHTHOYL-COA THIOESTERASE 1"/>
    <property type="match status" value="1"/>
</dbReference>
<dbReference type="SUPFAM" id="SSF54637">
    <property type="entry name" value="Thioesterase/thiol ester dehydrase-isomerase"/>
    <property type="match status" value="1"/>
</dbReference>
<feature type="domain" description="Thioesterase" evidence="3">
    <location>
        <begin position="218"/>
        <end position="289"/>
    </location>
</feature>
<dbReference type="RefSeq" id="WP_411914970.1">
    <property type="nucleotide sequence ID" value="NZ_BAAFSF010000001.1"/>
</dbReference>
<proteinExistence type="inferred from homology"/>
<evidence type="ECO:0000256" key="1">
    <source>
        <dbReference type="ARBA" id="ARBA00008324"/>
    </source>
</evidence>
<dbReference type="InterPro" id="IPR006683">
    <property type="entry name" value="Thioestr_dom"/>
</dbReference>
<evidence type="ECO:0000256" key="2">
    <source>
        <dbReference type="ARBA" id="ARBA00022801"/>
    </source>
</evidence>
<dbReference type="Proteomes" id="UP001628220">
    <property type="component" value="Unassembled WGS sequence"/>
</dbReference>
<dbReference type="Gene3D" id="3.10.129.10">
    <property type="entry name" value="Hotdog Thioesterase"/>
    <property type="match status" value="1"/>
</dbReference>
<dbReference type="InterPro" id="IPR029069">
    <property type="entry name" value="HotDog_dom_sf"/>
</dbReference>
<keyword evidence="2" id="KW-0378">Hydrolase</keyword>
<dbReference type="EMBL" id="BAAFSF010000001">
    <property type="protein sequence ID" value="GAB1251155.1"/>
    <property type="molecule type" value="Genomic_DNA"/>
</dbReference>
<sequence length="309" mass="33623">MSQKNRTSKYKLLFLHAEGSLYRQDHTLSDIEIEALVAAQAVYGLRIAIIGSSSLDSLLPLVGPLQLDTYSGYLLPQGGSSIYNCHTKQEREISPCDLLHFFIEKLDLLREEIICVGYRPEDTGFMQSAGLGVAMGDAPEAVKACADYITLPTSQSGIAHLINKYIREDTETLPITPEAINQLTVNSLIATLGITCTHIAKGYVEGTMPVNEHTRQPMGIVHGGANLAFAETLAGFGSVVLLKDRQIQVGTQVSGYHVAGAMEGDTMRGEARILHKGRSTHVWSVEIYSCKSGKLIHTARVLNSIINAR</sequence>
<evidence type="ECO:0000313" key="4">
    <source>
        <dbReference type="EMBL" id="GAB1251155.1"/>
    </source>
</evidence>
<protein>
    <recommendedName>
        <fullName evidence="3">Thioesterase domain-containing protein</fullName>
    </recommendedName>
</protein>
<dbReference type="InterPro" id="IPR036412">
    <property type="entry name" value="HAD-like_sf"/>
</dbReference>
<dbReference type="Pfam" id="PF03061">
    <property type="entry name" value="4HBT"/>
    <property type="match status" value="1"/>
</dbReference>
<name>A0ABQ0E0A9_9PORP</name>
<accession>A0ABQ0E0A9</accession>
<comment type="caution">
    <text evidence="4">The sequence shown here is derived from an EMBL/GenBank/DDBJ whole genome shotgun (WGS) entry which is preliminary data.</text>
</comment>
<gene>
    <name evidence="4" type="ORF">Tsumi_02590</name>
</gene>
<dbReference type="SUPFAM" id="SSF56784">
    <property type="entry name" value="HAD-like"/>
    <property type="match status" value="1"/>
</dbReference>
<dbReference type="Pfam" id="PF08282">
    <property type="entry name" value="Hydrolase_3"/>
    <property type="match status" value="1"/>
</dbReference>
<dbReference type="PANTHER" id="PTHR43240:SF5">
    <property type="entry name" value="1,4-DIHYDROXY-2-NAPHTHOYL-COA THIOESTERASE 1"/>
    <property type="match status" value="1"/>
</dbReference>
<dbReference type="NCBIfam" id="TIGR00369">
    <property type="entry name" value="unchar_dom_1"/>
    <property type="match status" value="1"/>
</dbReference>
<evidence type="ECO:0000259" key="3">
    <source>
        <dbReference type="Pfam" id="PF03061"/>
    </source>
</evidence>
<evidence type="ECO:0000313" key="5">
    <source>
        <dbReference type="Proteomes" id="UP001628220"/>
    </source>
</evidence>